<organism evidence="2 3">
    <name type="scientific">Venturia effusa</name>
    <dbReference type="NCBI Taxonomy" id="50376"/>
    <lineage>
        <taxon>Eukaryota</taxon>
        <taxon>Fungi</taxon>
        <taxon>Dikarya</taxon>
        <taxon>Ascomycota</taxon>
        <taxon>Pezizomycotina</taxon>
        <taxon>Dothideomycetes</taxon>
        <taxon>Pleosporomycetidae</taxon>
        <taxon>Venturiales</taxon>
        <taxon>Venturiaceae</taxon>
        <taxon>Venturia</taxon>
    </lineage>
</organism>
<reference evidence="2 3" key="1">
    <citation type="submission" date="2019-07" db="EMBL/GenBank/DDBJ databases">
        <title>Finished genome of Venturia effusa.</title>
        <authorList>
            <person name="Young C.A."/>
            <person name="Cox M.P."/>
            <person name="Ganley A.R.D."/>
            <person name="David W.J."/>
        </authorList>
    </citation>
    <scope>NUCLEOTIDE SEQUENCE [LARGE SCALE GENOMIC DNA]</scope>
    <source>
        <strain evidence="3">albino</strain>
    </source>
</reference>
<gene>
    <name evidence="2" type="ORF">FKW77_002912</name>
</gene>
<protein>
    <submittedName>
        <fullName evidence="2">Uncharacterized protein</fullName>
    </submittedName>
</protein>
<feature type="compositionally biased region" description="Polar residues" evidence="1">
    <location>
        <begin position="594"/>
        <end position="611"/>
    </location>
</feature>
<feature type="region of interest" description="Disordered" evidence="1">
    <location>
        <begin position="12"/>
        <end position="40"/>
    </location>
</feature>
<name>A0A517L2V3_9PEZI</name>
<dbReference type="EMBL" id="CP042188">
    <property type="protein sequence ID" value="QDS69971.1"/>
    <property type="molecule type" value="Genomic_DNA"/>
</dbReference>
<keyword evidence="3" id="KW-1185">Reference proteome</keyword>
<feature type="region of interest" description="Disordered" evidence="1">
    <location>
        <begin position="575"/>
        <end position="668"/>
    </location>
</feature>
<evidence type="ECO:0000256" key="1">
    <source>
        <dbReference type="SAM" id="MobiDB-lite"/>
    </source>
</evidence>
<accession>A0A517L2V3</accession>
<dbReference type="OrthoDB" id="3926523at2759"/>
<dbReference type="Proteomes" id="UP000316270">
    <property type="component" value="Chromosome 4"/>
</dbReference>
<feature type="compositionally biased region" description="Polar residues" evidence="1">
    <location>
        <begin position="642"/>
        <end position="664"/>
    </location>
</feature>
<proteinExistence type="predicted"/>
<feature type="compositionally biased region" description="Basic and acidic residues" evidence="1">
    <location>
        <begin position="629"/>
        <end position="638"/>
    </location>
</feature>
<evidence type="ECO:0000313" key="3">
    <source>
        <dbReference type="Proteomes" id="UP000316270"/>
    </source>
</evidence>
<evidence type="ECO:0000313" key="2">
    <source>
        <dbReference type="EMBL" id="QDS69971.1"/>
    </source>
</evidence>
<dbReference type="AlphaFoldDB" id="A0A517L2V3"/>
<sequence>MLSRVESYIVDTDVHGPTDGESSMEGPRLQSRADTLQQSQPQTGLATLPTELVDCIFEYVASPQSLFPFLFSRTLHDSAVRVLYQDLRIEVCSAMQWNDGSATHDLAKGAVLRSSSKALDVFSLIAPKLRRMDLLVDAHMASLTENEEKEQSKQLRSPSLLTMSRSISAAFFTDQFIQELAALRVFVDNAFVKDLELELGPSTWGGWLNKILQKAPDTRSLACDVLPGMWGNDVTESRATALDTTQDKECLVDGRHLRSSSMQNLHTLSLRGFHGYILKLQLSTVPNLRTLKLLNIQIHQQIGLNGITEVEESHTIAPRNANFANGITIRSNYHCFPKLRTYRSIILPPATIRTRHHIHAYLSMLRTSADNLKSLELMTLGRWDFEVNHTAVFGKPFKNLTTLRVPSIKLVHLRSLNPELGVDPLTIRRIEVIVHYDCADGLFKHLLMDVVTGAVRSLKPHFSNLAVVKVALADTAGKNLCRGVELFLTMMAHIVGRGAFMENSVVKASLDIFADPEYCKAAKDLRDNWATKYKNHGSLALADHFDKHRLGVSLGKQQVERDMVAMGIWQNVEEGRLDQSRDPAQAAQEVERASPTTLGSPSSRQPAQSLRRTARKAAPTMKRLQWKQSIKEGKKAVKNEAANRSAQVQPKPSSGRQQRQSDSANDYVVSYNGGTKIILKRRH</sequence>